<sequence length="167" mass="17047">MNAVDAVESVSSVNITPTPTPTPTPVPTSTHIPAPTPAPSSDITITQSATATEVTQGTTVRITTRITNASGSASANTNYTPPVQLAVITNIMANGTTVEPGRPSANPTGGVITINNVETSAPIFITERLTVSEIAETTHIITENVTDGGTTVSSDPINISVTVLDDP</sequence>
<dbReference type="EMBL" id="KE356561">
    <property type="protein sequence ID" value="ERG93577.1"/>
    <property type="molecule type" value="Genomic_DNA"/>
</dbReference>
<dbReference type="eggNOG" id="arCOG06823">
    <property type="taxonomic scope" value="Archaea"/>
</dbReference>
<dbReference type="Proteomes" id="UP000030710">
    <property type="component" value="Unassembled WGS sequence"/>
</dbReference>
<dbReference type="HOGENOM" id="CLU_1606065_0_0_2"/>
<organism evidence="2 3">
    <name type="scientific">Haloquadratum walsbyi J07HQW2</name>
    <dbReference type="NCBI Taxonomy" id="1238425"/>
    <lineage>
        <taxon>Archaea</taxon>
        <taxon>Methanobacteriati</taxon>
        <taxon>Methanobacteriota</taxon>
        <taxon>Stenosarchaea group</taxon>
        <taxon>Halobacteria</taxon>
        <taxon>Halobacteriales</taxon>
        <taxon>Haloferacaceae</taxon>
        <taxon>Haloquadratum</taxon>
    </lineage>
</organism>
<accession>U1PIU3</accession>
<evidence type="ECO:0000313" key="3">
    <source>
        <dbReference type="Proteomes" id="UP000030710"/>
    </source>
</evidence>
<feature type="region of interest" description="Disordered" evidence="1">
    <location>
        <begin position="1"/>
        <end position="42"/>
    </location>
</feature>
<evidence type="ECO:0000313" key="2">
    <source>
        <dbReference type="EMBL" id="ERG93577.1"/>
    </source>
</evidence>
<feature type="non-terminal residue" evidence="2">
    <location>
        <position position="167"/>
    </location>
</feature>
<proteinExistence type="predicted"/>
<gene>
    <name evidence="2" type="ORF">J07HQW2_00009</name>
</gene>
<protein>
    <submittedName>
        <fullName evidence="2">Uncharacterized protein</fullName>
    </submittedName>
</protein>
<name>U1PIU3_9EURY</name>
<evidence type="ECO:0000256" key="1">
    <source>
        <dbReference type="SAM" id="MobiDB-lite"/>
    </source>
</evidence>
<reference evidence="2 3" key="1">
    <citation type="journal article" date="2013" name="PLoS ONE">
        <title>Assembly-driven community genomics of a hypersaline microbial ecosystem.</title>
        <authorList>
            <person name="Podell S."/>
            <person name="Ugalde J.A."/>
            <person name="Narasingarao P."/>
            <person name="Banfield J.F."/>
            <person name="Heidelberg K.B."/>
            <person name="Allen E.E."/>
        </authorList>
    </citation>
    <scope>NUCLEOTIDE SEQUENCE [LARGE SCALE GENOMIC DNA]</scope>
    <source>
        <strain evidence="3">J07HQW2</strain>
    </source>
</reference>
<dbReference type="AlphaFoldDB" id="U1PIU3"/>